<name>A0A7L4NMN3_9AVES</name>
<dbReference type="CDD" id="cd07067">
    <property type="entry name" value="HP_PGM_like"/>
    <property type="match status" value="1"/>
</dbReference>
<feature type="domain" description="6-phosphofructo-2-kinase" evidence="7">
    <location>
        <begin position="1"/>
        <end position="73"/>
    </location>
</feature>
<dbReference type="Gene3D" id="3.40.50.300">
    <property type="entry name" value="P-loop containing nucleotide triphosphate hydrolases"/>
    <property type="match status" value="1"/>
</dbReference>
<dbReference type="InterPro" id="IPR003094">
    <property type="entry name" value="6Pfruct_kin"/>
</dbReference>
<reference evidence="8 9" key="1">
    <citation type="submission" date="2020-02" db="EMBL/GenBank/DDBJ databases">
        <title>Bird 10,000 Genomes (B10K) Project - Family phase.</title>
        <authorList>
            <person name="Zhang G."/>
        </authorList>
    </citation>
    <scope>NUCLEOTIDE SEQUENCE [LARGE SCALE GENOMIC DNA]</scope>
    <source>
        <strain evidence="8">B10K-DU-013-51</strain>
        <tissue evidence="8">Mixed tissue sample</tissue>
    </source>
</reference>
<comment type="caution">
    <text evidence="8">The sequence shown here is derived from an EMBL/GenBank/DDBJ whole genome shotgun (WGS) entry which is preliminary data.</text>
</comment>
<dbReference type="SUPFAM" id="SSF53254">
    <property type="entry name" value="Phosphoglycerate mutase-like"/>
    <property type="match status" value="1"/>
</dbReference>
<dbReference type="EMBL" id="VYZU01079665">
    <property type="protein sequence ID" value="NXY90138.1"/>
    <property type="molecule type" value="Genomic_DNA"/>
</dbReference>
<organism evidence="8 9">
    <name type="scientific">Ceyx cyanopectus</name>
    <name type="common">Indigo-banded kingfisher</name>
    <dbReference type="NCBI Taxonomy" id="390723"/>
    <lineage>
        <taxon>Eukaryota</taxon>
        <taxon>Metazoa</taxon>
        <taxon>Chordata</taxon>
        <taxon>Craniata</taxon>
        <taxon>Vertebrata</taxon>
        <taxon>Euteleostomi</taxon>
        <taxon>Archelosauria</taxon>
        <taxon>Archosauria</taxon>
        <taxon>Dinosauria</taxon>
        <taxon>Saurischia</taxon>
        <taxon>Theropoda</taxon>
        <taxon>Coelurosauria</taxon>
        <taxon>Aves</taxon>
        <taxon>Neognathae</taxon>
        <taxon>Neoaves</taxon>
        <taxon>Telluraves</taxon>
        <taxon>Coraciimorphae</taxon>
        <taxon>Coraciiformes</taxon>
        <taxon>Alcedinidae</taxon>
        <taxon>Ceyx</taxon>
    </lineage>
</organism>
<dbReference type="GO" id="GO:0004331">
    <property type="term" value="F:fructose-2,6-bisphosphate 2-phosphatase activity"/>
    <property type="evidence" value="ECO:0007669"/>
    <property type="project" value="TreeGrafter"/>
</dbReference>
<evidence type="ECO:0000313" key="9">
    <source>
        <dbReference type="Proteomes" id="UP000586704"/>
    </source>
</evidence>
<feature type="non-terminal residue" evidence="8">
    <location>
        <position position="166"/>
    </location>
</feature>
<feature type="non-terminal residue" evidence="8">
    <location>
        <position position="1"/>
    </location>
</feature>
<proteinExistence type="inferred from homology"/>
<dbReference type="GO" id="GO:0043540">
    <property type="term" value="C:6-phosphofructo-2-kinase/fructose-2,6-biphosphatase complex"/>
    <property type="evidence" value="ECO:0007669"/>
    <property type="project" value="TreeGrafter"/>
</dbReference>
<dbReference type="AlphaFoldDB" id="A0A7L4NMN3"/>
<dbReference type="Proteomes" id="UP000586704">
    <property type="component" value="Unassembled WGS sequence"/>
</dbReference>
<protein>
    <submittedName>
        <fullName evidence="8">F26L bisphosphatase</fullName>
    </submittedName>
</protein>
<gene>
    <name evidence="8" type="primary">F26l</name>
    <name evidence="8" type="ORF">CEYCYA_R04088</name>
</gene>
<evidence type="ECO:0000256" key="5">
    <source>
        <dbReference type="ARBA" id="ARBA00023268"/>
    </source>
</evidence>
<evidence type="ECO:0000256" key="1">
    <source>
        <dbReference type="ARBA" id="ARBA00008408"/>
    </source>
</evidence>
<dbReference type="PANTHER" id="PTHR10606:SF15">
    <property type="entry name" value="6-PHOSPHOFRUCTO-2-KINASE_FRUCTOSE-2,6-BISPHOSPHATASE 1"/>
    <property type="match status" value="1"/>
</dbReference>
<dbReference type="GO" id="GO:0006000">
    <property type="term" value="P:fructose metabolic process"/>
    <property type="evidence" value="ECO:0007669"/>
    <property type="project" value="InterPro"/>
</dbReference>
<accession>A0A7L4NMN3</accession>
<sequence length="166" mass="18112">KQVKLSSPDYRGRGQEEAVADFLRRIQCYEATYEPLDEQLDSELSSIKIFKVGLSYLANRLQGHVQSRVGCYLGCHSPFGGVSLCPLGSAGTAQKTAGKLPSGGGVATPDPSPRPSQYAQALSQFIQSQSIRDLKVWTSHLKRTIQTAEALGVPYEQWKALNEIDA</sequence>
<dbReference type="InterPro" id="IPR013079">
    <property type="entry name" value="6Phosfructo_kin"/>
</dbReference>
<dbReference type="OrthoDB" id="267323at2759"/>
<dbReference type="InterPro" id="IPR029033">
    <property type="entry name" value="His_PPase_superfam"/>
</dbReference>
<evidence type="ECO:0000313" key="8">
    <source>
        <dbReference type="EMBL" id="NXY90138.1"/>
    </source>
</evidence>
<keyword evidence="5" id="KW-0511">Multifunctional enzyme</keyword>
<dbReference type="GO" id="GO:0003873">
    <property type="term" value="F:6-phosphofructo-2-kinase activity"/>
    <property type="evidence" value="ECO:0007669"/>
    <property type="project" value="InterPro"/>
</dbReference>
<evidence type="ECO:0000259" key="7">
    <source>
        <dbReference type="Pfam" id="PF01591"/>
    </source>
</evidence>
<dbReference type="PANTHER" id="PTHR10606">
    <property type="entry name" value="6-PHOSPHOFRUCTO-2-KINASE/FRUCTOSE-2,6-BISPHOSPHATASE"/>
    <property type="match status" value="1"/>
</dbReference>
<evidence type="ECO:0000256" key="3">
    <source>
        <dbReference type="ARBA" id="ARBA00022801"/>
    </source>
</evidence>
<dbReference type="GO" id="GO:0005524">
    <property type="term" value="F:ATP binding"/>
    <property type="evidence" value="ECO:0007669"/>
    <property type="project" value="UniProtKB-KW"/>
</dbReference>
<dbReference type="PIRSF" id="PIRSF000709">
    <property type="entry name" value="6PFK_2-Ptase"/>
    <property type="match status" value="1"/>
</dbReference>
<dbReference type="InterPro" id="IPR013078">
    <property type="entry name" value="His_Pase_superF_clade-1"/>
</dbReference>
<dbReference type="GO" id="GO:0006003">
    <property type="term" value="P:fructose 2,6-bisphosphate metabolic process"/>
    <property type="evidence" value="ECO:0007669"/>
    <property type="project" value="InterPro"/>
</dbReference>
<feature type="region of interest" description="Disordered" evidence="6">
    <location>
        <begin position="96"/>
        <end position="117"/>
    </location>
</feature>
<keyword evidence="4" id="KW-0067">ATP-binding</keyword>
<keyword evidence="9" id="KW-1185">Reference proteome</keyword>
<evidence type="ECO:0000256" key="4">
    <source>
        <dbReference type="ARBA" id="ARBA00022840"/>
    </source>
</evidence>
<comment type="similarity">
    <text evidence="1">In the C-terminal section; belongs to the phosphoglycerate mutase family.</text>
</comment>
<keyword evidence="2" id="KW-0547">Nucleotide-binding</keyword>
<dbReference type="Gene3D" id="3.40.50.1240">
    <property type="entry name" value="Phosphoglycerate mutase-like"/>
    <property type="match status" value="1"/>
</dbReference>
<dbReference type="Pfam" id="PF00300">
    <property type="entry name" value="His_Phos_1"/>
    <property type="match status" value="1"/>
</dbReference>
<keyword evidence="3" id="KW-0378">Hydrolase</keyword>
<dbReference type="Pfam" id="PF01591">
    <property type="entry name" value="6PF2K"/>
    <property type="match status" value="1"/>
</dbReference>
<evidence type="ECO:0000256" key="6">
    <source>
        <dbReference type="SAM" id="MobiDB-lite"/>
    </source>
</evidence>
<dbReference type="InterPro" id="IPR027417">
    <property type="entry name" value="P-loop_NTPase"/>
</dbReference>
<evidence type="ECO:0000256" key="2">
    <source>
        <dbReference type="ARBA" id="ARBA00022741"/>
    </source>
</evidence>